<dbReference type="PANTHER" id="PTHR10796:SF102">
    <property type="entry name" value="SSD DOMAIN-CONTAINING PROTEIN"/>
    <property type="match status" value="1"/>
</dbReference>
<comment type="caution">
    <text evidence="2">The sequence shown here is derived from an EMBL/GenBank/DDBJ whole genome shotgun (WGS) entry which is preliminary data.</text>
</comment>
<dbReference type="GO" id="GO:0006897">
    <property type="term" value="P:endocytosis"/>
    <property type="evidence" value="ECO:0007669"/>
    <property type="project" value="TreeGrafter"/>
</dbReference>
<dbReference type="PANTHER" id="PTHR10796">
    <property type="entry name" value="PATCHED-RELATED"/>
    <property type="match status" value="1"/>
</dbReference>
<evidence type="ECO:0000256" key="1">
    <source>
        <dbReference type="SAM" id="Phobius"/>
    </source>
</evidence>
<dbReference type="InterPro" id="IPR051697">
    <property type="entry name" value="Patched_domain-protein"/>
</dbReference>
<organism evidence="2 3">
    <name type="scientific">Mesorhabditis spiculigera</name>
    <dbReference type="NCBI Taxonomy" id="96644"/>
    <lineage>
        <taxon>Eukaryota</taxon>
        <taxon>Metazoa</taxon>
        <taxon>Ecdysozoa</taxon>
        <taxon>Nematoda</taxon>
        <taxon>Chromadorea</taxon>
        <taxon>Rhabditida</taxon>
        <taxon>Rhabditina</taxon>
        <taxon>Rhabditomorpha</taxon>
        <taxon>Rhabditoidea</taxon>
        <taxon>Rhabditidae</taxon>
        <taxon>Mesorhabditinae</taxon>
        <taxon>Mesorhabditis</taxon>
    </lineage>
</organism>
<sequence>MIELHLRDNVRDGFTPSTSPAKREAQIYKEFLNVTGDPMTTSVLMVARDGGSMHREGHLLEARAIIQWISKNLTVEYGSESVGYDTFCGSYCDANLPTQMFIDFSVKRGRNETLDYDMELTYPISRLITFDIPIHLERSFFGVIGSEIVDVEINREAQRMSPYFAYGFGAMFLFVCSTVYFSALYFDRLNW</sequence>
<reference evidence="2" key="1">
    <citation type="submission" date="2023-06" db="EMBL/GenBank/DDBJ databases">
        <authorList>
            <person name="Delattre M."/>
        </authorList>
    </citation>
    <scope>NUCLEOTIDE SEQUENCE</scope>
    <source>
        <strain evidence="2">AF72</strain>
    </source>
</reference>
<dbReference type="GO" id="GO:0018996">
    <property type="term" value="P:molting cycle, collagen and cuticulin-based cuticle"/>
    <property type="evidence" value="ECO:0007669"/>
    <property type="project" value="TreeGrafter"/>
</dbReference>
<gene>
    <name evidence="2" type="ORF">MSPICULIGERA_LOCUS10313</name>
</gene>
<keyword evidence="1" id="KW-0812">Transmembrane</keyword>
<proteinExistence type="predicted"/>
<dbReference type="AlphaFoldDB" id="A0AA36G107"/>
<keyword evidence="1" id="KW-1133">Transmembrane helix</keyword>
<evidence type="ECO:0000313" key="2">
    <source>
        <dbReference type="EMBL" id="CAJ0571915.1"/>
    </source>
</evidence>
<dbReference type="GO" id="GO:0030659">
    <property type="term" value="C:cytoplasmic vesicle membrane"/>
    <property type="evidence" value="ECO:0007669"/>
    <property type="project" value="TreeGrafter"/>
</dbReference>
<accession>A0AA36G107</accession>
<dbReference type="GO" id="GO:0005886">
    <property type="term" value="C:plasma membrane"/>
    <property type="evidence" value="ECO:0007669"/>
    <property type="project" value="TreeGrafter"/>
</dbReference>
<keyword evidence="1" id="KW-0472">Membrane</keyword>
<keyword evidence="3" id="KW-1185">Reference proteome</keyword>
<dbReference type="Proteomes" id="UP001177023">
    <property type="component" value="Unassembled WGS sequence"/>
</dbReference>
<feature type="non-terminal residue" evidence="2">
    <location>
        <position position="1"/>
    </location>
</feature>
<name>A0AA36G107_9BILA</name>
<evidence type="ECO:0000313" key="3">
    <source>
        <dbReference type="Proteomes" id="UP001177023"/>
    </source>
</evidence>
<feature type="transmembrane region" description="Helical" evidence="1">
    <location>
        <begin position="163"/>
        <end position="186"/>
    </location>
</feature>
<protein>
    <submittedName>
        <fullName evidence="2">Uncharacterized protein</fullName>
    </submittedName>
</protein>
<dbReference type="EMBL" id="CATQJA010002587">
    <property type="protein sequence ID" value="CAJ0571915.1"/>
    <property type="molecule type" value="Genomic_DNA"/>
</dbReference>